<keyword evidence="3" id="KW-1185">Reference proteome</keyword>
<evidence type="ECO:0000313" key="2">
    <source>
        <dbReference type="EMBL" id="AUN98519.1"/>
    </source>
</evidence>
<dbReference type="InterPro" id="IPR030842">
    <property type="entry name" value="TF_NusA_bacterial"/>
</dbReference>
<dbReference type="InterPro" id="IPR025249">
    <property type="entry name" value="TF_NusA_KH_1st"/>
</dbReference>
<dbReference type="SMART" id="SM00316">
    <property type="entry name" value="S1"/>
    <property type="match status" value="1"/>
</dbReference>
<dbReference type="InterPro" id="IPR010213">
    <property type="entry name" value="TF_NusA"/>
</dbReference>
<comment type="subcellular location">
    <subcellularLocation>
        <location evidence="1">Cytoplasm</location>
    </subcellularLocation>
</comment>
<dbReference type="EMBL" id="CP025704">
    <property type="protein sequence ID" value="AUN98519.1"/>
    <property type="molecule type" value="Genomic_DNA"/>
</dbReference>
<dbReference type="InterPro" id="IPR004087">
    <property type="entry name" value="KH_dom"/>
</dbReference>
<dbReference type="InterPro" id="IPR010995">
    <property type="entry name" value="DNA_repair_Rad51/TF_NusA_a-hlx"/>
</dbReference>
<dbReference type="InterPro" id="IPR013735">
    <property type="entry name" value="TF_NusA_N"/>
</dbReference>
<dbReference type="FunFam" id="3.30.300.20:FF:000002">
    <property type="entry name" value="Transcription termination/antitermination protein NusA"/>
    <property type="match status" value="1"/>
</dbReference>
<dbReference type="GO" id="GO:0006353">
    <property type="term" value="P:DNA-templated transcription termination"/>
    <property type="evidence" value="ECO:0007669"/>
    <property type="project" value="UniProtKB-UniRule"/>
</dbReference>
<proteinExistence type="inferred from homology"/>
<dbReference type="FunFam" id="3.30.300.20:FF:000005">
    <property type="entry name" value="Transcription termination/antitermination protein NusA"/>
    <property type="match status" value="1"/>
</dbReference>
<keyword evidence="1" id="KW-0806">Transcription termination</keyword>
<dbReference type="GO" id="GO:0003700">
    <property type="term" value="F:DNA-binding transcription factor activity"/>
    <property type="evidence" value="ECO:0007669"/>
    <property type="project" value="InterPro"/>
</dbReference>
<accession>A0A2K9NSM2</accession>
<dbReference type="Pfam" id="PF08529">
    <property type="entry name" value="NusA_N"/>
    <property type="match status" value="1"/>
</dbReference>
<comment type="subunit">
    <text evidence="1">Monomer. Binds directly to the core enzyme of the DNA-dependent RNA polymerase and to nascent RNA.</text>
</comment>
<dbReference type="SUPFAM" id="SSF50249">
    <property type="entry name" value="Nucleic acid-binding proteins"/>
    <property type="match status" value="1"/>
</dbReference>
<dbReference type="InterPro" id="IPR058582">
    <property type="entry name" value="KH_NusA_2nd"/>
</dbReference>
<keyword evidence="1" id="KW-0963">Cytoplasm</keyword>
<dbReference type="Proteomes" id="UP000235584">
    <property type="component" value="Chromosome"/>
</dbReference>
<dbReference type="InterPro" id="IPR012340">
    <property type="entry name" value="NA-bd_OB-fold"/>
</dbReference>
<dbReference type="Pfam" id="PF26594">
    <property type="entry name" value="KH_NusA_2nd"/>
    <property type="match status" value="1"/>
</dbReference>
<dbReference type="CDD" id="cd22529">
    <property type="entry name" value="KH-II_NusA_rpt2"/>
    <property type="match status" value="1"/>
</dbReference>
<comment type="similarity">
    <text evidence="1">Belongs to the NusA family.</text>
</comment>
<dbReference type="Pfam" id="PF13184">
    <property type="entry name" value="KH_NusA_1st"/>
    <property type="match status" value="1"/>
</dbReference>
<protein>
    <recommendedName>
        <fullName evidence="1">Transcription termination/antitermination protein NusA</fullName>
    </recommendedName>
</protein>
<dbReference type="RefSeq" id="WP_102243810.1">
    <property type="nucleotide sequence ID" value="NZ_CP025704.1"/>
</dbReference>
<dbReference type="PROSITE" id="PS50084">
    <property type="entry name" value="KH_TYPE_1"/>
    <property type="match status" value="1"/>
</dbReference>
<reference evidence="2 3" key="1">
    <citation type="submission" date="2018-01" db="EMBL/GenBank/DDBJ databases">
        <title>Complete genome sequence of Bacteriovorax stolpii DSM12778.</title>
        <authorList>
            <person name="Tang B."/>
            <person name="Chang J."/>
        </authorList>
    </citation>
    <scope>NUCLEOTIDE SEQUENCE [LARGE SCALE GENOMIC DNA]</scope>
    <source>
        <strain evidence="2 3">DSM 12778</strain>
    </source>
</reference>
<dbReference type="AlphaFoldDB" id="A0A2K9NSM2"/>
<dbReference type="Pfam" id="PF00575">
    <property type="entry name" value="S1"/>
    <property type="match status" value="1"/>
</dbReference>
<dbReference type="SUPFAM" id="SSF69705">
    <property type="entry name" value="Transcription factor NusA, N-terminal domain"/>
    <property type="match status" value="1"/>
</dbReference>
<organism evidence="2 3">
    <name type="scientific">Bacteriovorax stolpii</name>
    <name type="common">Bdellovibrio stolpii</name>
    <dbReference type="NCBI Taxonomy" id="960"/>
    <lineage>
        <taxon>Bacteria</taxon>
        <taxon>Pseudomonadati</taxon>
        <taxon>Bdellovibrionota</taxon>
        <taxon>Bacteriovoracia</taxon>
        <taxon>Bacteriovoracales</taxon>
        <taxon>Bacteriovoracaceae</taxon>
        <taxon>Bacteriovorax</taxon>
    </lineage>
</organism>
<dbReference type="PANTHER" id="PTHR22648">
    <property type="entry name" value="TRANSCRIPTION TERMINATION FACTOR NUSA"/>
    <property type="match status" value="1"/>
</dbReference>
<dbReference type="PANTHER" id="PTHR22648:SF0">
    <property type="entry name" value="TRANSCRIPTION TERMINATION_ANTITERMINATION PROTEIN NUSA"/>
    <property type="match status" value="1"/>
</dbReference>
<dbReference type="SMART" id="SM00322">
    <property type="entry name" value="KH"/>
    <property type="match status" value="2"/>
</dbReference>
<keyword evidence="1" id="KW-0804">Transcription</keyword>
<dbReference type="Gene3D" id="3.30.1480.10">
    <property type="entry name" value="NusA, N-terminal domain"/>
    <property type="match status" value="1"/>
</dbReference>
<dbReference type="GO" id="GO:0031564">
    <property type="term" value="P:transcription antitermination"/>
    <property type="evidence" value="ECO:0007669"/>
    <property type="project" value="UniProtKB-UniRule"/>
</dbReference>
<dbReference type="NCBIfam" id="TIGR01953">
    <property type="entry name" value="NusA"/>
    <property type="match status" value="1"/>
</dbReference>
<dbReference type="KEGG" id="bsto:C0V70_10465"/>
<dbReference type="SUPFAM" id="SSF47794">
    <property type="entry name" value="Rad51 N-terminal domain-like"/>
    <property type="match status" value="1"/>
</dbReference>
<evidence type="ECO:0000313" key="3">
    <source>
        <dbReference type="Proteomes" id="UP000235584"/>
    </source>
</evidence>
<dbReference type="HAMAP" id="MF_00945_B">
    <property type="entry name" value="NusA_B"/>
    <property type="match status" value="1"/>
</dbReference>
<dbReference type="GO" id="GO:0003723">
    <property type="term" value="F:RNA binding"/>
    <property type="evidence" value="ECO:0007669"/>
    <property type="project" value="UniProtKB-UniRule"/>
</dbReference>
<dbReference type="CDD" id="cd02134">
    <property type="entry name" value="KH-II_NusA_rpt1"/>
    <property type="match status" value="1"/>
</dbReference>
<keyword evidence="1" id="KW-0694">RNA-binding</keyword>
<dbReference type="GO" id="GO:0005829">
    <property type="term" value="C:cytosol"/>
    <property type="evidence" value="ECO:0007669"/>
    <property type="project" value="TreeGrafter"/>
</dbReference>
<dbReference type="InterPro" id="IPR015946">
    <property type="entry name" value="KH_dom-like_a/b"/>
</dbReference>
<dbReference type="InterPro" id="IPR036555">
    <property type="entry name" value="NusA_N_sf"/>
</dbReference>
<dbReference type="Gene3D" id="2.40.50.140">
    <property type="entry name" value="Nucleic acid-binding proteins"/>
    <property type="match status" value="1"/>
</dbReference>
<evidence type="ECO:0000256" key="1">
    <source>
        <dbReference type="HAMAP-Rule" id="MF_00945"/>
    </source>
</evidence>
<sequence>MNFSELGRMIETLGKDRGIDKRVVVRAIEQAFLVTARKKFGIQGEYETRYNDADDEIEIYQYKNVVESVKDPIIEITLKDAKNLDSEVEVGDQLGIRIENPNFTRVDVQTARQIIFQKVRDAEREILFSDFKHREGELVTGIARRYERGNVIVDLGKSDAILSRKEIIPGENFKTGDRIQAYLSEVVMTNRGPEIRLSRTSPMYLVKLFEVEVPEILDGNIEIKSAAREPGQRAKIAVYTADREIDPVGACVGMKGSRVQNVVNELQGEKIDIVRWNSDIETFARAALAPSEISNIQVDHANYSMDVVVEEDQLSLAIGRRGQNVRLAAMLTGYKINIISKTKLQEKIKKAVESLMQIVSVSDARAQMMVQNGIMSIADLSAMDAETLAGILSGNEADAKQILKDTHDAIEKGTISLEDDEEELISASAVPAYKGLLDKHKEVSADGKDKFSEAERRLREELAAFKLK</sequence>
<dbReference type="PROSITE" id="PS50126">
    <property type="entry name" value="S1"/>
    <property type="match status" value="1"/>
</dbReference>
<keyword evidence="1" id="KW-0889">Transcription antitermination</keyword>
<gene>
    <name evidence="1" type="primary">nusA</name>
    <name evidence="2" type="ORF">C0V70_10465</name>
</gene>
<dbReference type="SUPFAM" id="SSF54814">
    <property type="entry name" value="Prokaryotic type KH domain (KH-domain type II)"/>
    <property type="match status" value="2"/>
</dbReference>
<dbReference type="CDD" id="cd04455">
    <property type="entry name" value="S1_NusA"/>
    <property type="match status" value="1"/>
</dbReference>
<dbReference type="InterPro" id="IPR003029">
    <property type="entry name" value="S1_domain"/>
</dbReference>
<dbReference type="Gene3D" id="3.30.300.20">
    <property type="match status" value="2"/>
</dbReference>
<comment type="function">
    <text evidence="1">Participates in both transcription termination and antitermination.</text>
</comment>
<dbReference type="OrthoDB" id="5288169at2"/>
<name>A0A2K9NSM2_BACTC</name>
<keyword evidence="1" id="KW-0805">Transcription regulation</keyword>
<dbReference type="GO" id="GO:0000166">
    <property type="term" value="F:nucleotide binding"/>
    <property type="evidence" value="ECO:0007669"/>
    <property type="project" value="InterPro"/>
</dbReference>
<dbReference type="InterPro" id="IPR009019">
    <property type="entry name" value="KH_sf_prok-type"/>
</dbReference>